<evidence type="ECO:0000256" key="5">
    <source>
        <dbReference type="ARBA" id="ARBA00022741"/>
    </source>
</evidence>
<evidence type="ECO:0000256" key="7">
    <source>
        <dbReference type="ARBA" id="ARBA00022958"/>
    </source>
</evidence>
<comment type="subunit">
    <text evidence="11">The system is composed of three essential subunits: KdpA, KdpB and KdpC.</text>
</comment>
<dbReference type="Proteomes" id="UP001056681">
    <property type="component" value="Chromosome"/>
</dbReference>
<name>A0ABY4T6M7_9GAMM</name>
<evidence type="ECO:0000256" key="1">
    <source>
        <dbReference type="ARBA" id="ARBA00022448"/>
    </source>
</evidence>
<dbReference type="NCBIfam" id="TIGR00681">
    <property type="entry name" value="kdpC"/>
    <property type="match status" value="1"/>
</dbReference>
<dbReference type="PANTHER" id="PTHR30042:SF2">
    <property type="entry name" value="POTASSIUM-TRANSPORTING ATPASE KDPC SUBUNIT"/>
    <property type="match status" value="1"/>
</dbReference>
<dbReference type="NCBIfam" id="NF001454">
    <property type="entry name" value="PRK00315.1"/>
    <property type="match status" value="1"/>
</dbReference>
<keyword evidence="9 11" id="KW-0406">Ion transport</keyword>
<feature type="region of interest" description="Disordered" evidence="12">
    <location>
        <begin position="67"/>
        <end position="94"/>
    </location>
</feature>
<evidence type="ECO:0000256" key="12">
    <source>
        <dbReference type="SAM" id="MobiDB-lite"/>
    </source>
</evidence>
<comment type="similarity">
    <text evidence="11">Belongs to the KdpC family.</text>
</comment>
<keyword evidence="14" id="KW-1185">Reference proteome</keyword>
<gene>
    <name evidence="11 13" type="primary">kdpC</name>
    <name evidence="13" type="ORF">IM816_17785</name>
</gene>
<keyword evidence="4 11" id="KW-0812">Transmembrane</keyword>
<comment type="function">
    <text evidence="11">Part of the high-affinity ATP-driven potassium transport (or Kdp) system, which catalyzes the hydrolysis of ATP coupled with the electrogenic transport of potassium into the cytoplasm. This subunit acts as a catalytic chaperone that increases the ATP-binding affinity of the ATP-hydrolyzing subunit KdpB by the formation of a transient KdpB/KdpC/ATP ternary complex.</text>
</comment>
<evidence type="ECO:0000256" key="8">
    <source>
        <dbReference type="ARBA" id="ARBA00022989"/>
    </source>
</evidence>
<evidence type="ECO:0000313" key="14">
    <source>
        <dbReference type="Proteomes" id="UP001056681"/>
    </source>
</evidence>
<evidence type="ECO:0000256" key="6">
    <source>
        <dbReference type="ARBA" id="ARBA00022840"/>
    </source>
</evidence>
<comment type="subcellular location">
    <subcellularLocation>
        <location evidence="11">Cell membrane</location>
        <topology evidence="11">Single-pass membrane protein</topology>
    </subcellularLocation>
</comment>
<dbReference type="EMBL" id="CP063231">
    <property type="protein sequence ID" value="URL58411.1"/>
    <property type="molecule type" value="Genomic_DNA"/>
</dbReference>
<keyword evidence="1 11" id="KW-0813">Transport</keyword>
<evidence type="ECO:0000313" key="13">
    <source>
        <dbReference type="EMBL" id="URL58411.1"/>
    </source>
</evidence>
<keyword evidence="8 11" id="KW-1133">Transmembrane helix</keyword>
<evidence type="ECO:0000256" key="2">
    <source>
        <dbReference type="ARBA" id="ARBA00022475"/>
    </source>
</evidence>
<dbReference type="HAMAP" id="MF_00276">
    <property type="entry name" value="KdpC"/>
    <property type="match status" value="1"/>
</dbReference>
<dbReference type="InterPro" id="IPR003820">
    <property type="entry name" value="KdpC"/>
</dbReference>
<proteinExistence type="inferred from homology"/>
<evidence type="ECO:0000256" key="4">
    <source>
        <dbReference type="ARBA" id="ARBA00022692"/>
    </source>
</evidence>
<evidence type="ECO:0000256" key="3">
    <source>
        <dbReference type="ARBA" id="ARBA00022538"/>
    </source>
</evidence>
<dbReference type="Pfam" id="PF02669">
    <property type="entry name" value="KdpC"/>
    <property type="match status" value="1"/>
</dbReference>
<protein>
    <recommendedName>
        <fullName evidence="11">Potassium-transporting ATPase KdpC subunit</fullName>
    </recommendedName>
    <alternativeName>
        <fullName evidence="11">ATP phosphohydrolase [potassium-transporting] C chain</fullName>
    </alternativeName>
    <alternativeName>
        <fullName evidence="11">Potassium-binding and translocating subunit C</fullName>
    </alternativeName>
    <alternativeName>
        <fullName evidence="11">Potassium-translocating ATPase C chain</fullName>
    </alternativeName>
</protein>
<sequence>MSRLIRQCVVLFLAMTVLTGILYPLAATGVSQVLFPAKANGSLIAKDGKTVGSTLIGQAFSEPKYFWGRPSATSPNPNNGASSSGSNLGPTNPALTDAVKQRIDALKQADPSNTAPVPVDLVTASGSGLDPEISPAAAEYQVSRVARVRGIEPAKVRELIAAHTDGRQFGILGEPRVNVLELNLALDASPR</sequence>
<keyword evidence="2 11" id="KW-1003">Cell membrane</keyword>
<reference evidence="13" key="1">
    <citation type="submission" date="2020-10" db="EMBL/GenBank/DDBJ databases">
        <title>Whole-genome sequence of Luteibacter sp. EIF3.</title>
        <authorList>
            <person name="Friedrich I."/>
            <person name="Hertel R."/>
            <person name="Daniel R."/>
        </authorList>
    </citation>
    <scope>NUCLEOTIDE SEQUENCE</scope>
    <source>
        <strain evidence="13">EIF3</strain>
    </source>
</reference>
<dbReference type="RefSeq" id="WP_250339120.1">
    <property type="nucleotide sequence ID" value="NZ_CP063231.1"/>
</dbReference>
<evidence type="ECO:0000256" key="10">
    <source>
        <dbReference type="ARBA" id="ARBA00023136"/>
    </source>
</evidence>
<keyword evidence="5 11" id="KW-0547">Nucleotide-binding</keyword>
<accession>A0ABY4T6M7</accession>
<keyword evidence="7 11" id="KW-0630">Potassium</keyword>
<feature type="compositionally biased region" description="Low complexity" evidence="12">
    <location>
        <begin position="70"/>
        <end position="90"/>
    </location>
</feature>
<evidence type="ECO:0000256" key="11">
    <source>
        <dbReference type="HAMAP-Rule" id="MF_00276"/>
    </source>
</evidence>
<dbReference type="PIRSF" id="PIRSF001296">
    <property type="entry name" value="K_ATPase_KdpC"/>
    <property type="match status" value="1"/>
</dbReference>
<organism evidence="13 14">
    <name type="scientific">Luteibacter flocculans</name>
    <dbReference type="NCBI Taxonomy" id="2780091"/>
    <lineage>
        <taxon>Bacteria</taxon>
        <taxon>Pseudomonadati</taxon>
        <taxon>Pseudomonadota</taxon>
        <taxon>Gammaproteobacteria</taxon>
        <taxon>Lysobacterales</taxon>
        <taxon>Rhodanobacteraceae</taxon>
        <taxon>Luteibacter</taxon>
    </lineage>
</organism>
<keyword evidence="3 11" id="KW-0633">Potassium transport</keyword>
<dbReference type="PANTHER" id="PTHR30042">
    <property type="entry name" value="POTASSIUM-TRANSPORTING ATPASE C CHAIN"/>
    <property type="match status" value="1"/>
</dbReference>
<keyword evidence="6 11" id="KW-0067">ATP-binding</keyword>
<evidence type="ECO:0000256" key="9">
    <source>
        <dbReference type="ARBA" id="ARBA00023065"/>
    </source>
</evidence>
<keyword evidence="10 11" id="KW-0472">Membrane</keyword>